<dbReference type="AlphaFoldDB" id="A0A1M5TBI9"/>
<dbReference type="GO" id="GO:0008801">
    <property type="term" value="F:beta-phosphoglucomutase activity"/>
    <property type="evidence" value="ECO:0007669"/>
    <property type="project" value="UniProtKB-EC"/>
</dbReference>
<feature type="active site" description="Proton donor/acceptor" evidence="10">
    <location>
        <position position="10"/>
    </location>
</feature>
<evidence type="ECO:0000256" key="5">
    <source>
        <dbReference type="ARBA" id="ARBA00023235"/>
    </source>
</evidence>
<evidence type="ECO:0000313" key="15">
    <source>
        <dbReference type="Proteomes" id="UP000242592"/>
    </source>
</evidence>
<proteinExistence type="inferred from homology"/>
<dbReference type="SFLD" id="SFLDS00003">
    <property type="entry name" value="Haloacid_Dehalogenase"/>
    <property type="match status" value="1"/>
</dbReference>
<protein>
    <recommendedName>
        <fullName evidence="9">Beta-phosphoglucomutase</fullName>
        <ecNumber evidence="8">5.4.2.6</ecNumber>
    </recommendedName>
</protein>
<feature type="site" description="Important for catalytic activity and assists the phosphoryl transfer reaction to Asp8 by balancing charge and orienting the reacting groups" evidence="13">
    <location>
        <position position="140"/>
    </location>
</feature>
<feature type="binding site" evidence="12">
    <location>
        <position position="8"/>
    </location>
    <ligand>
        <name>Mg(2+)</name>
        <dbReference type="ChEBI" id="CHEBI:18420"/>
    </ligand>
</feature>
<keyword evidence="15" id="KW-1185">Reference proteome</keyword>
<keyword evidence="4 12" id="KW-0460">Magnesium</keyword>
<keyword evidence="6" id="KW-0119">Carbohydrate metabolism</keyword>
<dbReference type="PANTHER" id="PTHR46193:SF18">
    <property type="entry name" value="HEXITOL PHOSPHATASE B"/>
    <property type="match status" value="1"/>
</dbReference>
<dbReference type="NCBIfam" id="TIGR01509">
    <property type="entry name" value="HAD-SF-IA-v3"/>
    <property type="match status" value="1"/>
</dbReference>
<evidence type="ECO:0000256" key="12">
    <source>
        <dbReference type="PIRSR" id="PIRSR610972-3"/>
    </source>
</evidence>
<feature type="site" description="Important for catalytic activity and assists the phosphoryl transfer reaction to Asp8 by balancing charge and orienting the reacting groups" evidence="13">
    <location>
        <position position="109"/>
    </location>
</feature>
<gene>
    <name evidence="14" type="ORF">SAMN02745199_1267</name>
</gene>
<feature type="binding site" evidence="11">
    <location>
        <position position="140"/>
    </location>
    <ligand>
        <name>substrate</name>
    </ligand>
</feature>
<dbReference type="Gene3D" id="1.10.150.240">
    <property type="entry name" value="Putative phosphatase, domain 2"/>
    <property type="match status" value="1"/>
</dbReference>
<organism evidence="14 15">
    <name type="scientific">Thermosipho atlanticus DSM 15807</name>
    <dbReference type="NCBI Taxonomy" id="1123380"/>
    <lineage>
        <taxon>Bacteria</taxon>
        <taxon>Thermotogati</taxon>
        <taxon>Thermotogota</taxon>
        <taxon>Thermotogae</taxon>
        <taxon>Thermotogales</taxon>
        <taxon>Fervidobacteriaceae</taxon>
        <taxon>Thermosipho</taxon>
    </lineage>
</organism>
<evidence type="ECO:0000256" key="7">
    <source>
        <dbReference type="ARBA" id="ARBA00044926"/>
    </source>
</evidence>
<feature type="active site" description="Nucleophile" evidence="10">
    <location>
        <position position="8"/>
    </location>
</feature>
<evidence type="ECO:0000256" key="4">
    <source>
        <dbReference type="ARBA" id="ARBA00022842"/>
    </source>
</evidence>
<evidence type="ECO:0000256" key="2">
    <source>
        <dbReference type="ARBA" id="ARBA00022553"/>
    </source>
</evidence>
<feature type="binding site" evidence="11">
    <location>
        <position position="72"/>
    </location>
    <ligand>
        <name>substrate</name>
    </ligand>
</feature>
<dbReference type="GO" id="GO:0005975">
    <property type="term" value="P:carbohydrate metabolic process"/>
    <property type="evidence" value="ECO:0007669"/>
    <property type="project" value="InterPro"/>
</dbReference>
<dbReference type="SFLD" id="SFLDG01129">
    <property type="entry name" value="C1.5:_HAD__Beta-PGM__Phosphata"/>
    <property type="match status" value="1"/>
</dbReference>
<evidence type="ECO:0000256" key="6">
    <source>
        <dbReference type="ARBA" id="ARBA00023277"/>
    </source>
</evidence>
<sequence>MLEAVIFDMDGVITDTVPLHFKAWKKMFEKHGYNFDFQTYKEKVDGKPRLDGIASVAVGVNKEELVKMAEEKQNYFLELVEKEPPKVFEDTLKLIKLLKENNIKIAVASSSKNTKVILENIGILNIFDAIVTGYDFKKGKPNPEIFQIAAERLNVKNSNCIVVEDSIEGVKAGNNAGMKTIGIARHGNESELSHANVVVSSLNEITIDFLKKLCSEEDEHDGK</sequence>
<dbReference type="EC" id="5.4.2.6" evidence="8"/>
<evidence type="ECO:0000256" key="1">
    <source>
        <dbReference type="ARBA" id="ARBA00006171"/>
    </source>
</evidence>
<dbReference type="SFLD" id="SFLDG01135">
    <property type="entry name" value="C1.5.6:_HAD__Beta-PGM__Phospha"/>
    <property type="match status" value="1"/>
</dbReference>
<keyword evidence="2" id="KW-0597">Phosphoprotein</keyword>
<evidence type="ECO:0000256" key="11">
    <source>
        <dbReference type="PIRSR" id="PIRSR610972-2"/>
    </source>
</evidence>
<evidence type="ECO:0000256" key="3">
    <source>
        <dbReference type="ARBA" id="ARBA00022723"/>
    </source>
</evidence>
<dbReference type="GO" id="GO:0000287">
    <property type="term" value="F:magnesium ion binding"/>
    <property type="evidence" value="ECO:0007669"/>
    <property type="project" value="InterPro"/>
</dbReference>
<dbReference type="InterPro" id="IPR010972">
    <property type="entry name" value="Beta-PGM"/>
</dbReference>
<dbReference type="SUPFAM" id="SSF56784">
    <property type="entry name" value="HAD-like"/>
    <property type="match status" value="1"/>
</dbReference>
<feature type="binding site" evidence="12">
    <location>
        <position position="164"/>
    </location>
    <ligand>
        <name>Mg(2+)</name>
        <dbReference type="ChEBI" id="CHEBI:18420"/>
    </ligand>
</feature>
<evidence type="ECO:0000256" key="8">
    <source>
        <dbReference type="ARBA" id="ARBA00044968"/>
    </source>
</evidence>
<dbReference type="InterPro" id="IPR023198">
    <property type="entry name" value="PGP-like_dom2"/>
</dbReference>
<reference evidence="15" key="1">
    <citation type="submission" date="2016-11" db="EMBL/GenBank/DDBJ databases">
        <authorList>
            <person name="Varghese N."/>
            <person name="Submissions S."/>
        </authorList>
    </citation>
    <scope>NUCLEOTIDE SEQUENCE [LARGE SCALE GENOMIC DNA]</scope>
    <source>
        <strain evidence="15">DSM 15807</strain>
    </source>
</reference>
<feature type="binding site" evidence="12">
    <location>
        <position position="165"/>
    </location>
    <ligand>
        <name>Mg(2+)</name>
        <dbReference type="ChEBI" id="CHEBI:18420"/>
    </ligand>
</feature>
<evidence type="ECO:0000256" key="9">
    <source>
        <dbReference type="ARBA" id="ARBA00044991"/>
    </source>
</evidence>
<dbReference type="InterPro" id="IPR051600">
    <property type="entry name" value="Beta-PGM-like"/>
</dbReference>
<feature type="binding site" evidence="11">
    <location>
        <position position="24"/>
    </location>
    <ligand>
        <name>substrate</name>
    </ligand>
</feature>
<keyword evidence="5" id="KW-0413">Isomerase</keyword>
<dbReference type="NCBIfam" id="TIGR02009">
    <property type="entry name" value="PGMB-YQAB-SF"/>
    <property type="match status" value="1"/>
</dbReference>
<evidence type="ECO:0000256" key="10">
    <source>
        <dbReference type="PIRSR" id="PIRSR610972-1"/>
    </source>
</evidence>
<dbReference type="CDD" id="cd02598">
    <property type="entry name" value="HAD_BPGM"/>
    <property type="match status" value="1"/>
</dbReference>
<feature type="binding site" evidence="12">
    <location>
        <position position="10"/>
    </location>
    <ligand>
        <name>Mg(2+)</name>
        <dbReference type="ChEBI" id="CHEBI:18420"/>
    </ligand>
</feature>
<evidence type="ECO:0000313" key="14">
    <source>
        <dbReference type="EMBL" id="SHH47970.1"/>
    </source>
</evidence>
<dbReference type="InterPro" id="IPR010976">
    <property type="entry name" value="B-phosphoglucomutase_hydrolase"/>
</dbReference>
<dbReference type="PRINTS" id="PR00413">
    <property type="entry name" value="HADHALOGNASE"/>
</dbReference>
<dbReference type="InterPro" id="IPR023214">
    <property type="entry name" value="HAD_sf"/>
</dbReference>
<dbReference type="NCBIfam" id="TIGR01549">
    <property type="entry name" value="HAD-SF-IA-v1"/>
    <property type="match status" value="1"/>
</dbReference>
<dbReference type="Pfam" id="PF00702">
    <property type="entry name" value="Hydrolase"/>
    <property type="match status" value="1"/>
</dbReference>
<comment type="cofactor">
    <cofactor evidence="12">
        <name>Mg(2+)</name>
        <dbReference type="ChEBI" id="CHEBI:18420"/>
    </cofactor>
    <text evidence="12">Binds 2 magnesium ions per subunit.</text>
</comment>
<keyword evidence="3 12" id="KW-0479">Metal-binding</keyword>
<dbReference type="InterPro" id="IPR006439">
    <property type="entry name" value="HAD-SF_hydro_IA"/>
</dbReference>
<accession>A0A1M5TBI9</accession>
<dbReference type="EMBL" id="FQXN01000004">
    <property type="protein sequence ID" value="SHH47970.1"/>
    <property type="molecule type" value="Genomic_DNA"/>
</dbReference>
<dbReference type="InterPro" id="IPR036412">
    <property type="entry name" value="HAD-like_sf"/>
</dbReference>
<comment type="catalytic activity">
    <reaction evidence="7">
        <text>beta-D-glucose 1-phosphate = beta-D-glucose 6-phosphate</text>
        <dbReference type="Rhea" id="RHEA:20113"/>
        <dbReference type="ChEBI" id="CHEBI:57684"/>
        <dbReference type="ChEBI" id="CHEBI:58247"/>
        <dbReference type="EC" id="5.4.2.6"/>
    </reaction>
</comment>
<dbReference type="RefSeq" id="WP_073073301.1">
    <property type="nucleotide sequence ID" value="NZ_FQXN01000004.1"/>
</dbReference>
<dbReference type="STRING" id="1123380.SAMN02745199_1267"/>
<comment type="similarity">
    <text evidence="1">Belongs to the HAD-like hydrolase superfamily. CbbY/CbbZ/Gph/YieH family.</text>
</comment>
<dbReference type="Gene3D" id="3.40.50.1000">
    <property type="entry name" value="HAD superfamily/HAD-like"/>
    <property type="match status" value="1"/>
</dbReference>
<dbReference type="Proteomes" id="UP000242592">
    <property type="component" value="Unassembled WGS sequence"/>
</dbReference>
<dbReference type="PANTHER" id="PTHR46193">
    <property type="entry name" value="6-PHOSPHOGLUCONATE PHOSPHATASE"/>
    <property type="match status" value="1"/>
</dbReference>
<feature type="binding site" evidence="11">
    <location>
        <begin position="109"/>
        <end position="113"/>
    </location>
    <ligand>
        <name>substrate</name>
    </ligand>
</feature>
<name>A0A1M5TBI9_9BACT</name>
<feature type="binding site" evidence="11">
    <location>
        <begin position="44"/>
        <end position="49"/>
    </location>
    <ligand>
        <name>substrate</name>
    </ligand>
</feature>
<evidence type="ECO:0000256" key="13">
    <source>
        <dbReference type="PIRSR" id="PIRSR610972-4"/>
    </source>
</evidence>
<feature type="binding site" evidence="11">
    <location>
        <begin position="8"/>
        <end position="10"/>
    </location>
    <ligand>
        <name>substrate</name>
    </ligand>
</feature>